<proteinExistence type="predicted"/>
<evidence type="ECO:0000256" key="2">
    <source>
        <dbReference type="ARBA" id="ARBA00023125"/>
    </source>
</evidence>
<dbReference type="InterPro" id="IPR009057">
    <property type="entry name" value="Homeodomain-like_sf"/>
</dbReference>
<gene>
    <name evidence="5" type="ORF">I4Q42_18185</name>
</gene>
<dbReference type="Pfam" id="PF12833">
    <property type="entry name" value="HTH_18"/>
    <property type="match status" value="1"/>
</dbReference>
<dbReference type="Gene3D" id="1.10.10.60">
    <property type="entry name" value="Homeodomain-like"/>
    <property type="match status" value="2"/>
</dbReference>
<evidence type="ECO:0000256" key="1">
    <source>
        <dbReference type="ARBA" id="ARBA00023015"/>
    </source>
</evidence>
<evidence type="ECO:0000256" key="3">
    <source>
        <dbReference type="ARBA" id="ARBA00023163"/>
    </source>
</evidence>
<dbReference type="SMART" id="SM00342">
    <property type="entry name" value="HTH_ARAC"/>
    <property type="match status" value="1"/>
</dbReference>
<keyword evidence="3" id="KW-0804">Transcription</keyword>
<dbReference type="Proteomes" id="UP000639859">
    <property type="component" value="Unassembled WGS sequence"/>
</dbReference>
<evidence type="ECO:0000259" key="4">
    <source>
        <dbReference type="PROSITE" id="PS01124"/>
    </source>
</evidence>
<dbReference type="InterPro" id="IPR020449">
    <property type="entry name" value="Tscrpt_reg_AraC-type_HTH"/>
</dbReference>
<dbReference type="PRINTS" id="PR00032">
    <property type="entry name" value="HTHARAC"/>
</dbReference>
<organism evidence="5 6">
    <name type="scientific">Caulobacter hibisci</name>
    <dbReference type="NCBI Taxonomy" id="2035993"/>
    <lineage>
        <taxon>Bacteria</taxon>
        <taxon>Pseudomonadati</taxon>
        <taxon>Pseudomonadota</taxon>
        <taxon>Alphaproteobacteria</taxon>
        <taxon>Caulobacterales</taxon>
        <taxon>Caulobacteraceae</taxon>
        <taxon>Caulobacter</taxon>
    </lineage>
</organism>
<evidence type="ECO:0000313" key="6">
    <source>
        <dbReference type="Proteomes" id="UP000639859"/>
    </source>
</evidence>
<keyword evidence="6" id="KW-1185">Reference proteome</keyword>
<keyword evidence="2" id="KW-0238">DNA-binding</keyword>
<evidence type="ECO:0000313" key="5">
    <source>
        <dbReference type="EMBL" id="MBI1685603.1"/>
    </source>
</evidence>
<dbReference type="SUPFAM" id="SSF46689">
    <property type="entry name" value="Homeodomain-like"/>
    <property type="match status" value="2"/>
</dbReference>
<dbReference type="RefSeq" id="WP_198577510.1">
    <property type="nucleotide sequence ID" value="NZ_JADWOX010000014.1"/>
</dbReference>
<dbReference type="PROSITE" id="PS01124">
    <property type="entry name" value="HTH_ARAC_FAMILY_2"/>
    <property type="match status" value="1"/>
</dbReference>
<accession>A0ABS0T3Y3</accession>
<comment type="caution">
    <text evidence="5">The sequence shown here is derived from an EMBL/GenBank/DDBJ whole genome shotgun (WGS) entry which is preliminary data.</text>
</comment>
<name>A0ABS0T3Y3_9CAUL</name>
<dbReference type="InterPro" id="IPR050204">
    <property type="entry name" value="AraC_XylS_family_regulators"/>
</dbReference>
<keyword evidence="1" id="KW-0805">Transcription regulation</keyword>
<protein>
    <submittedName>
        <fullName evidence="5">Helix-turn-helix transcriptional regulator</fullName>
    </submittedName>
</protein>
<reference evidence="5 6" key="1">
    <citation type="submission" date="2020-11" db="EMBL/GenBank/DDBJ databases">
        <title>genome sequence of strain KACC 18849.</title>
        <authorList>
            <person name="Gao J."/>
            <person name="Zhang X."/>
        </authorList>
    </citation>
    <scope>NUCLEOTIDE SEQUENCE [LARGE SCALE GENOMIC DNA]</scope>
    <source>
        <strain evidence="5 6">KACC 18849</strain>
    </source>
</reference>
<dbReference type="PANTHER" id="PTHR46796:SF6">
    <property type="entry name" value="ARAC SUBFAMILY"/>
    <property type="match status" value="1"/>
</dbReference>
<feature type="domain" description="HTH araC/xylS-type" evidence="4">
    <location>
        <begin position="43"/>
        <end position="141"/>
    </location>
</feature>
<dbReference type="EMBL" id="JADWOX010000014">
    <property type="protein sequence ID" value="MBI1685603.1"/>
    <property type="molecule type" value="Genomic_DNA"/>
</dbReference>
<sequence>MAQAELTRGLDADAARRPPAAIGEAALSAASPRWEGLLPWQARRVRDYVDGGLDGRPSIRGAAEQARLSPSYFSRRFRQSYGVTFSRFVAHRRIERAQSMMVGSSSSLCQIALACGFTDQAHFTRTFGGLIGATPSQWRRIAVRPGDEINAIAYG</sequence>
<dbReference type="InterPro" id="IPR018060">
    <property type="entry name" value="HTH_AraC"/>
</dbReference>
<dbReference type="PANTHER" id="PTHR46796">
    <property type="entry name" value="HTH-TYPE TRANSCRIPTIONAL ACTIVATOR RHAS-RELATED"/>
    <property type="match status" value="1"/>
</dbReference>